<sequence>MNISAPFIRRPVGTTLLAVGLFLLGAVAYAFLPVASLPAIEFPTVRVIASRPGADPATMAATVAAPLERSLASMAGVNELTSSSSLGSTVISVQFDLSRPVDAAARDVQAALNAAAIDLPSDLPILPTFRKANSAAMPVLILALTSDTMPPSAIYDAADTVLLQRVSQVEGVADVTVAGAEQPSIRVNVDPQRLAAMGIALADVRNAIVTANTVSPLGTLDGASKGLTIAANNQMTEPEEFGRLVVRAANGTIVQLKDIATIERGVRNTRAAGWYNGKPAVLITVTKQPDANVIETVDRVKALLPELKAWIPAGIDVAIMSDRTMTIRASVDDIQKTLLITIALVMMVVFLFLRRLTPTLAAGVTVPLSLAGTFAAMWAVGFTLDNLSLMAITISVGFVVDDAIVMIENIHSHMERGLDRFSAALAGAREIGFTVISISLSLIAAFVPLLFMGGLGGLLFREFSLTLTFAVITSTLVSLTVTPMICAHFMKPDSGPPRSLVGRLFEGAMAWVIAAYGRSLHVVLRHPWFMLIVLVGTVALTVQMFKDIPKGTFPQDDTGLIFGFTNASADVSFPQMAALQQQAADIVAADPAVQGTASFIGGGMGSVNQGRLFVSLKPEAERRLTSAQVVARLRREVSKLPGLAVYLTPVQDLRTGARAGKSAYQFTLWSSSLDDLDTWTPQVLARLRKVPELVDVSTDREQGGLQANLVIDRQAAARVGVAMKDVDNALAAAFAQSQVSTIYGQKNQYSVIMGITPSRQRDPEDLTGIYVSGSGNRQIPLASIARVERTTQPLVVNHQGVFPSITINYANAPAVPLESANAALRRAIDGLHLPDGIHADFAGDAKALAQEGANQIVLLLSALLAIYIILGVLYESLLHPITIISTLPPAGLGALLALRAANTELTIIAFIGIILLIGIVKKNGIMLVDFAIMAERRRGLSAHDAIFEACLARFRPILMTTMAAILGAVPLAVAIGAGAEMRRPLGITIVGGLVLSQVLTLYSTPVIYLLMSKLQRKKTVPRRLAPAVVPAE</sequence>
<dbReference type="GO" id="GO:0042910">
    <property type="term" value="F:xenobiotic transmembrane transporter activity"/>
    <property type="evidence" value="ECO:0007669"/>
    <property type="project" value="TreeGrafter"/>
</dbReference>
<keyword evidence="1" id="KW-0812">Transmembrane</keyword>
<dbReference type="Gene3D" id="3.30.70.1320">
    <property type="entry name" value="Multidrug efflux transporter AcrB pore domain like"/>
    <property type="match status" value="1"/>
</dbReference>
<dbReference type="SUPFAM" id="SSF82693">
    <property type="entry name" value="Multidrug efflux transporter AcrB pore domain, PN1, PN2, PC1 and PC2 subdomains"/>
    <property type="match status" value="3"/>
</dbReference>
<evidence type="ECO:0000313" key="3">
    <source>
        <dbReference type="Proteomes" id="UP000637002"/>
    </source>
</evidence>
<reference evidence="2" key="1">
    <citation type="journal article" date="2014" name="Int. J. Syst. Evol. Microbiol.">
        <title>Complete genome sequence of Corynebacterium casei LMG S-19264T (=DSM 44701T), isolated from a smear-ripened cheese.</title>
        <authorList>
            <consortium name="US DOE Joint Genome Institute (JGI-PGF)"/>
            <person name="Walter F."/>
            <person name="Albersmeier A."/>
            <person name="Kalinowski J."/>
            <person name="Ruckert C."/>
        </authorList>
    </citation>
    <scope>NUCLEOTIDE SEQUENCE</scope>
    <source>
        <strain evidence="2">CGMCC 1.12919</strain>
    </source>
</reference>
<dbReference type="GO" id="GO:0005886">
    <property type="term" value="C:plasma membrane"/>
    <property type="evidence" value="ECO:0007669"/>
    <property type="project" value="TreeGrafter"/>
</dbReference>
<dbReference type="AlphaFoldDB" id="A0A916U5G9"/>
<dbReference type="Gene3D" id="1.20.1640.10">
    <property type="entry name" value="Multidrug efflux transporter AcrB transmembrane domain"/>
    <property type="match status" value="2"/>
</dbReference>
<organism evidence="2 3">
    <name type="scientific">Chelatococcus reniformis</name>
    <dbReference type="NCBI Taxonomy" id="1494448"/>
    <lineage>
        <taxon>Bacteria</taxon>
        <taxon>Pseudomonadati</taxon>
        <taxon>Pseudomonadota</taxon>
        <taxon>Alphaproteobacteria</taxon>
        <taxon>Hyphomicrobiales</taxon>
        <taxon>Chelatococcaceae</taxon>
        <taxon>Chelatococcus</taxon>
    </lineage>
</organism>
<feature type="transmembrane region" description="Helical" evidence="1">
    <location>
        <begin position="528"/>
        <end position="545"/>
    </location>
</feature>
<dbReference type="Gene3D" id="3.30.70.1440">
    <property type="entry name" value="Multidrug efflux transporter AcrB pore domain"/>
    <property type="match status" value="1"/>
</dbReference>
<dbReference type="Gene3D" id="3.30.70.1430">
    <property type="entry name" value="Multidrug efflux transporter AcrB pore domain"/>
    <property type="match status" value="2"/>
</dbReference>
<keyword evidence="1" id="KW-0472">Membrane</keyword>
<evidence type="ECO:0000256" key="1">
    <source>
        <dbReference type="SAM" id="Phobius"/>
    </source>
</evidence>
<feature type="transmembrane region" description="Helical" evidence="1">
    <location>
        <begin position="894"/>
        <end position="920"/>
    </location>
</feature>
<feature type="transmembrane region" description="Helical" evidence="1">
    <location>
        <begin position="957"/>
        <end position="979"/>
    </location>
</feature>
<proteinExistence type="predicted"/>
<evidence type="ECO:0000313" key="2">
    <source>
        <dbReference type="EMBL" id="GGC61364.1"/>
    </source>
</evidence>
<feature type="transmembrane region" description="Helical" evidence="1">
    <location>
        <begin position="856"/>
        <end position="874"/>
    </location>
</feature>
<dbReference type="SUPFAM" id="SSF82866">
    <property type="entry name" value="Multidrug efflux transporter AcrB transmembrane domain"/>
    <property type="match status" value="2"/>
</dbReference>
<feature type="transmembrane region" description="Helical" evidence="1">
    <location>
        <begin position="360"/>
        <end position="381"/>
    </location>
</feature>
<dbReference type="PANTHER" id="PTHR32063:SF78">
    <property type="entry name" value="ACRB_ACRD_ACRF FAMILY PROTEIN"/>
    <property type="match status" value="1"/>
</dbReference>
<keyword evidence="1" id="KW-1133">Transmembrane helix</keyword>
<feature type="transmembrane region" description="Helical" evidence="1">
    <location>
        <begin position="985"/>
        <end position="1010"/>
    </location>
</feature>
<feature type="transmembrane region" description="Helical" evidence="1">
    <location>
        <begin position="334"/>
        <end position="353"/>
    </location>
</feature>
<dbReference type="Pfam" id="PF00873">
    <property type="entry name" value="ACR_tran"/>
    <property type="match status" value="1"/>
</dbReference>
<name>A0A916U5G9_9HYPH</name>
<feature type="transmembrane region" description="Helical" evidence="1">
    <location>
        <begin position="431"/>
        <end position="451"/>
    </location>
</feature>
<feature type="transmembrane region" description="Helical" evidence="1">
    <location>
        <begin position="500"/>
        <end position="516"/>
    </location>
</feature>
<dbReference type="InterPro" id="IPR001036">
    <property type="entry name" value="Acrflvin-R"/>
</dbReference>
<gene>
    <name evidence="2" type="ORF">GCM10010994_19900</name>
</gene>
<dbReference type="Proteomes" id="UP000637002">
    <property type="component" value="Unassembled WGS sequence"/>
</dbReference>
<dbReference type="PRINTS" id="PR00702">
    <property type="entry name" value="ACRIFLAVINRP"/>
</dbReference>
<dbReference type="PANTHER" id="PTHR32063">
    <property type="match status" value="1"/>
</dbReference>
<dbReference type="EMBL" id="BMGG01000003">
    <property type="protein sequence ID" value="GGC61364.1"/>
    <property type="molecule type" value="Genomic_DNA"/>
</dbReference>
<accession>A0A916U5G9</accession>
<dbReference type="RefSeq" id="WP_188608993.1">
    <property type="nucleotide sequence ID" value="NZ_BMGG01000003.1"/>
</dbReference>
<feature type="transmembrane region" description="Helical" evidence="1">
    <location>
        <begin position="463"/>
        <end position="488"/>
    </location>
</feature>
<protein>
    <submittedName>
        <fullName evidence="2">Acriflavine resistance protein B</fullName>
    </submittedName>
</protein>
<comment type="caution">
    <text evidence="2">The sequence shown here is derived from an EMBL/GenBank/DDBJ whole genome shotgun (WGS) entry which is preliminary data.</text>
</comment>
<feature type="transmembrane region" description="Helical" evidence="1">
    <location>
        <begin position="387"/>
        <end position="410"/>
    </location>
</feature>
<reference evidence="2" key="2">
    <citation type="submission" date="2020-09" db="EMBL/GenBank/DDBJ databases">
        <authorList>
            <person name="Sun Q."/>
            <person name="Zhou Y."/>
        </authorList>
    </citation>
    <scope>NUCLEOTIDE SEQUENCE</scope>
    <source>
        <strain evidence="2">CGMCC 1.12919</strain>
    </source>
</reference>
<dbReference type="InterPro" id="IPR027463">
    <property type="entry name" value="AcrB_DN_DC_subdom"/>
</dbReference>
<keyword evidence="3" id="KW-1185">Reference proteome</keyword>
<dbReference type="SUPFAM" id="SSF82714">
    <property type="entry name" value="Multidrug efflux transporter AcrB TolC docking domain, DN and DC subdomains"/>
    <property type="match status" value="2"/>
</dbReference>
<dbReference type="Gene3D" id="3.30.2090.10">
    <property type="entry name" value="Multidrug efflux transporter AcrB TolC docking domain, DN and DC subdomains"/>
    <property type="match status" value="2"/>
</dbReference>